<gene>
    <name evidence="1" type="ORF">RISW2_13465</name>
</gene>
<dbReference type="Proteomes" id="UP000023430">
    <property type="component" value="Unassembled WGS sequence"/>
</dbReference>
<comment type="caution">
    <text evidence="1">The sequence shown here is derived from an EMBL/GenBank/DDBJ whole genome shotgun (WGS) entry which is preliminary data.</text>
</comment>
<dbReference type="STRING" id="1449351.RISW2_13465"/>
<evidence type="ECO:0000313" key="2">
    <source>
        <dbReference type="Proteomes" id="UP000023430"/>
    </source>
</evidence>
<evidence type="ECO:0000313" key="1">
    <source>
        <dbReference type="EMBL" id="ETX27560.1"/>
    </source>
</evidence>
<organism evidence="1 2">
    <name type="scientific">Roseivivax isoporae LMG 25204</name>
    <dbReference type="NCBI Taxonomy" id="1449351"/>
    <lineage>
        <taxon>Bacteria</taxon>
        <taxon>Pseudomonadati</taxon>
        <taxon>Pseudomonadota</taxon>
        <taxon>Alphaproteobacteria</taxon>
        <taxon>Rhodobacterales</taxon>
        <taxon>Roseobacteraceae</taxon>
        <taxon>Roseivivax</taxon>
    </lineage>
</organism>
<keyword evidence="2" id="KW-1185">Reference proteome</keyword>
<dbReference type="EMBL" id="JAME01000031">
    <property type="protein sequence ID" value="ETX27560.1"/>
    <property type="molecule type" value="Genomic_DNA"/>
</dbReference>
<name>X7F456_9RHOB</name>
<sequence length="297" mass="32993">MARDLPDFTGLTADQAIAAVRRQGPAQRQRTVRALLYKKGNRPPDRAIQLRLLESFADDAELGPFERTYALVAAAHKASELGDAGTLAGFVPRLETSFDWARDLPMRQELRKDGLHLRFSILNVLIHAALWLDLDARDTYAGQILQAVAGINPRKTTHYTFNSTTNILNTVGIALLVRPGAMTATLPILRGLLYHSLRMKFARDLPAVMLRLGIPEDIAAVEPPSNFLKFEESFRKYLAIKRAEAAGTDAERVAHCWVIAEECVGQYTPEQKARHIDGIRRNLAPAWSADPARHAQG</sequence>
<reference evidence="1 2" key="1">
    <citation type="submission" date="2014-01" db="EMBL/GenBank/DDBJ databases">
        <title>Roseivivax isoporae LMG 25204 Genome Sequencing.</title>
        <authorList>
            <person name="Lai Q."/>
            <person name="Li G."/>
            <person name="Shao Z."/>
        </authorList>
    </citation>
    <scope>NUCLEOTIDE SEQUENCE [LARGE SCALE GENOMIC DNA]</scope>
    <source>
        <strain evidence="1 2">LMG 25204</strain>
    </source>
</reference>
<proteinExistence type="predicted"/>
<dbReference type="eggNOG" id="ENOG50346RR">
    <property type="taxonomic scope" value="Bacteria"/>
</dbReference>
<protein>
    <submittedName>
        <fullName evidence="1">Uncharacterized protein</fullName>
    </submittedName>
</protein>
<dbReference type="OrthoDB" id="7833461at2"/>
<dbReference type="RefSeq" id="WP_043773561.1">
    <property type="nucleotide sequence ID" value="NZ_JAME01000031.1"/>
</dbReference>
<accession>X7F456</accession>
<dbReference type="AlphaFoldDB" id="X7F456"/>